<keyword evidence="2" id="KW-0805">Transcription regulation</keyword>
<dbReference type="Gene3D" id="1.10.10.10">
    <property type="entry name" value="Winged helix-like DNA-binding domain superfamily/Winged helix DNA-binding domain"/>
    <property type="match status" value="1"/>
</dbReference>
<keyword evidence="3" id="KW-0731">Sigma factor</keyword>
<dbReference type="OrthoDB" id="653814at2"/>
<evidence type="ECO:0000256" key="3">
    <source>
        <dbReference type="ARBA" id="ARBA00023082"/>
    </source>
</evidence>
<dbReference type="InterPro" id="IPR039425">
    <property type="entry name" value="RNA_pol_sigma-70-like"/>
</dbReference>
<dbReference type="InterPro" id="IPR014284">
    <property type="entry name" value="RNA_pol_sigma-70_dom"/>
</dbReference>
<evidence type="ECO:0000259" key="5">
    <source>
        <dbReference type="Pfam" id="PF04542"/>
    </source>
</evidence>
<dbReference type="GO" id="GO:0003677">
    <property type="term" value="F:DNA binding"/>
    <property type="evidence" value="ECO:0007669"/>
    <property type="project" value="InterPro"/>
</dbReference>
<dbReference type="Pfam" id="PF08281">
    <property type="entry name" value="Sigma70_r4_2"/>
    <property type="match status" value="1"/>
</dbReference>
<dbReference type="PANTHER" id="PTHR43133">
    <property type="entry name" value="RNA POLYMERASE ECF-TYPE SIGMA FACTO"/>
    <property type="match status" value="1"/>
</dbReference>
<proteinExistence type="inferred from homology"/>
<dbReference type="Gene3D" id="1.10.1740.10">
    <property type="match status" value="1"/>
</dbReference>
<evidence type="ECO:0000256" key="1">
    <source>
        <dbReference type="ARBA" id="ARBA00010641"/>
    </source>
</evidence>
<reference evidence="7 8" key="1">
    <citation type="submission" date="2019-02" db="EMBL/GenBank/DDBJ databases">
        <title>Genomic Encyclopedia of Type Strains, Phase IV (KMG-IV): sequencing the most valuable type-strain genomes for metagenomic binning, comparative biology and taxonomic classification.</title>
        <authorList>
            <person name="Goeker M."/>
        </authorList>
    </citation>
    <scope>NUCLEOTIDE SEQUENCE [LARGE SCALE GENOMIC DNA]</scope>
    <source>
        <strain evidence="7 8">DSM 18116</strain>
    </source>
</reference>
<evidence type="ECO:0000256" key="2">
    <source>
        <dbReference type="ARBA" id="ARBA00023015"/>
    </source>
</evidence>
<organism evidence="7 8">
    <name type="scientific">Pseudobacter ginsenosidimutans</name>
    <dbReference type="NCBI Taxonomy" id="661488"/>
    <lineage>
        <taxon>Bacteria</taxon>
        <taxon>Pseudomonadati</taxon>
        <taxon>Bacteroidota</taxon>
        <taxon>Chitinophagia</taxon>
        <taxon>Chitinophagales</taxon>
        <taxon>Chitinophagaceae</taxon>
        <taxon>Pseudobacter</taxon>
    </lineage>
</organism>
<dbReference type="GO" id="GO:0006352">
    <property type="term" value="P:DNA-templated transcription initiation"/>
    <property type="evidence" value="ECO:0007669"/>
    <property type="project" value="InterPro"/>
</dbReference>
<protein>
    <submittedName>
        <fullName evidence="7">RNA polymerase sigma-70 factor (ECF subfamily)</fullName>
    </submittedName>
</protein>
<comment type="caution">
    <text evidence="7">The sequence shown here is derived from an EMBL/GenBank/DDBJ whole genome shotgun (WGS) entry which is preliminary data.</text>
</comment>
<dbReference type="Proteomes" id="UP000293874">
    <property type="component" value="Unassembled WGS sequence"/>
</dbReference>
<dbReference type="NCBIfam" id="TIGR02937">
    <property type="entry name" value="sigma70-ECF"/>
    <property type="match status" value="1"/>
</dbReference>
<evidence type="ECO:0000313" key="8">
    <source>
        <dbReference type="Proteomes" id="UP000293874"/>
    </source>
</evidence>
<dbReference type="InterPro" id="IPR036388">
    <property type="entry name" value="WH-like_DNA-bd_sf"/>
</dbReference>
<dbReference type="InterPro" id="IPR013325">
    <property type="entry name" value="RNA_pol_sigma_r2"/>
</dbReference>
<dbReference type="AlphaFoldDB" id="A0A4V2F1P9"/>
<dbReference type="EMBL" id="SGXA01000001">
    <property type="protein sequence ID" value="RZS74536.1"/>
    <property type="molecule type" value="Genomic_DNA"/>
</dbReference>
<dbReference type="SUPFAM" id="SSF88946">
    <property type="entry name" value="Sigma2 domain of RNA polymerase sigma factors"/>
    <property type="match status" value="1"/>
</dbReference>
<dbReference type="Pfam" id="PF04542">
    <property type="entry name" value="Sigma70_r2"/>
    <property type="match status" value="1"/>
</dbReference>
<feature type="domain" description="RNA polymerase sigma-70 region 2" evidence="5">
    <location>
        <begin position="24"/>
        <end position="90"/>
    </location>
</feature>
<dbReference type="InterPro" id="IPR013324">
    <property type="entry name" value="RNA_pol_sigma_r3/r4-like"/>
</dbReference>
<dbReference type="PANTHER" id="PTHR43133:SF46">
    <property type="entry name" value="RNA POLYMERASE SIGMA-70 FACTOR ECF SUBFAMILY"/>
    <property type="match status" value="1"/>
</dbReference>
<sequence>MEKQEDIILLNRLKAGDMQAYELLYKKYYKLLSAEAYLILEDAMEAEDQVQTLFVELWQRQLFNAINGSVKAYLQRATHNRCLKVIRKRKSVSRHFGKYLYVVNATPETTTVEKEEADRDFNMHSLLNELPLQRSEAFHLVYIENKKYKEAADHMGISINSVKTHLKLAVRSLRSRFS</sequence>
<dbReference type="GO" id="GO:0016987">
    <property type="term" value="F:sigma factor activity"/>
    <property type="evidence" value="ECO:0007669"/>
    <property type="project" value="UniProtKB-KW"/>
</dbReference>
<dbReference type="InterPro" id="IPR007627">
    <property type="entry name" value="RNA_pol_sigma70_r2"/>
</dbReference>
<dbReference type="InterPro" id="IPR013249">
    <property type="entry name" value="RNA_pol_sigma70_r4_t2"/>
</dbReference>
<evidence type="ECO:0000259" key="6">
    <source>
        <dbReference type="Pfam" id="PF08281"/>
    </source>
</evidence>
<gene>
    <name evidence="7" type="ORF">EV199_0384</name>
</gene>
<comment type="similarity">
    <text evidence="1">Belongs to the sigma-70 factor family. ECF subfamily.</text>
</comment>
<name>A0A4V2F1P9_9BACT</name>
<keyword evidence="8" id="KW-1185">Reference proteome</keyword>
<dbReference type="SUPFAM" id="SSF88659">
    <property type="entry name" value="Sigma3 and sigma4 domains of RNA polymerase sigma factors"/>
    <property type="match status" value="1"/>
</dbReference>
<evidence type="ECO:0000313" key="7">
    <source>
        <dbReference type="EMBL" id="RZS74536.1"/>
    </source>
</evidence>
<feature type="domain" description="RNA polymerase sigma factor 70 region 4 type 2" evidence="6">
    <location>
        <begin position="123"/>
        <end position="173"/>
    </location>
</feature>
<keyword evidence="4" id="KW-0804">Transcription</keyword>
<accession>A0A4V2F1P9</accession>
<dbReference type="RefSeq" id="WP_130538994.1">
    <property type="nucleotide sequence ID" value="NZ_CP042431.1"/>
</dbReference>
<evidence type="ECO:0000256" key="4">
    <source>
        <dbReference type="ARBA" id="ARBA00023163"/>
    </source>
</evidence>